<accession>A0A6G1PID6</accession>
<dbReference type="Proteomes" id="UP000503349">
    <property type="component" value="Chromosome 5"/>
</dbReference>
<organism evidence="1 2">
    <name type="scientific">Channa argus</name>
    <name type="common">Northern snakehead</name>
    <name type="synonym">Ophicephalus argus</name>
    <dbReference type="NCBI Taxonomy" id="215402"/>
    <lineage>
        <taxon>Eukaryota</taxon>
        <taxon>Metazoa</taxon>
        <taxon>Chordata</taxon>
        <taxon>Craniata</taxon>
        <taxon>Vertebrata</taxon>
        <taxon>Euteleostomi</taxon>
        <taxon>Actinopterygii</taxon>
        <taxon>Neopterygii</taxon>
        <taxon>Teleostei</taxon>
        <taxon>Neoteleostei</taxon>
        <taxon>Acanthomorphata</taxon>
        <taxon>Anabantaria</taxon>
        <taxon>Anabantiformes</taxon>
        <taxon>Channoidei</taxon>
        <taxon>Channidae</taxon>
        <taxon>Channa</taxon>
    </lineage>
</organism>
<reference evidence="2" key="2">
    <citation type="submission" date="2019-02" db="EMBL/GenBank/DDBJ databases">
        <title>Opniocepnalus argus Var Kimnra genome.</title>
        <authorList>
            <person name="Zhou C."/>
            <person name="Xiao S."/>
        </authorList>
    </citation>
    <scope>NUCLEOTIDE SEQUENCE [LARGE SCALE GENOMIC DNA]</scope>
</reference>
<proteinExistence type="predicted"/>
<name>A0A6G1PID6_CHAAH</name>
<keyword evidence="2" id="KW-1185">Reference proteome</keyword>
<sequence length="50" mass="5572">MSEHSLLPQDLSVNPTTDIPHVSMLLCSEYDRCQSSSDVQKKKPVGRADQ</sequence>
<evidence type="ECO:0000313" key="1">
    <source>
        <dbReference type="EMBL" id="KAF3690060.1"/>
    </source>
</evidence>
<evidence type="ECO:0000313" key="2">
    <source>
        <dbReference type="Proteomes" id="UP000503349"/>
    </source>
</evidence>
<protein>
    <submittedName>
        <fullName evidence="1">Uncharacterized protein</fullName>
    </submittedName>
</protein>
<reference evidence="1 2" key="1">
    <citation type="submission" date="2019-02" db="EMBL/GenBank/DDBJ databases">
        <title>Opniocepnalus argus genome.</title>
        <authorList>
            <person name="Zhou C."/>
            <person name="Xiao S."/>
        </authorList>
    </citation>
    <scope>NUCLEOTIDE SEQUENCE [LARGE SCALE GENOMIC DNA]</scope>
    <source>
        <strain evidence="1">OARG1902GOOAL</strain>
        <tissue evidence="1">Muscle</tissue>
    </source>
</reference>
<dbReference type="AlphaFoldDB" id="A0A6G1PID6"/>
<gene>
    <name evidence="1" type="ORF">EXN66_Car005732</name>
</gene>
<dbReference type="EMBL" id="CM015716">
    <property type="protein sequence ID" value="KAF3690060.1"/>
    <property type="molecule type" value="Genomic_DNA"/>
</dbReference>